<proteinExistence type="predicted"/>
<organism evidence="1 2">
    <name type="scientific">Thiosulfativibrio zosterae</name>
    <dbReference type="NCBI Taxonomy" id="2675053"/>
    <lineage>
        <taxon>Bacteria</taxon>
        <taxon>Pseudomonadati</taxon>
        <taxon>Pseudomonadota</taxon>
        <taxon>Gammaproteobacteria</taxon>
        <taxon>Thiotrichales</taxon>
        <taxon>Piscirickettsiaceae</taxon>
        <taxon>Thiosulfativibrio</taxon>
    </lineage>
</organism>
<protein>
    <recommendedName>
        <fullName evidence="3">PilZ domain-containing protein</fullName>
    </recommendedName>
</protein>
<evidence type="ECO:0008006" key="3">
    <source>
        <dbReference type="Google" id="ProtNLM"/>
    </source>
</evidence>
<dbReference type="KEGG" id="tzo:THMIRHAT_03540"/>
<evidence type="ECO:0000313" key="1">
    <source>
        <dbReference type="EMBL" id="BBP42608.1"/>
    </source>
</evidence>
<name>A0A6F8PKK6_9GAMM</name>
<reference evidence="2" key="1">
    <citation type="submission" date="2019-11" db="EMBL/GenBank/DDBJ databases">
        <title>Isolation and characterization of two novel species in the genus Thiomicrorhabdus.</title>
        <authorList>
            <person name="Mochizuki J."/>
            <person name="Kojima H."/>
            <person name="Fukui M."/>
        </authorList>
    </citation>
    <scope>NUCLEOTIDE SEQUENCE [LARGE SCALE GENOMIC DNA]</scope>
    <source>
        <strain evidence="2">AkT22</strain>
    </source>
</reference>
<dbReference type="AlphaFoldDB" id="A0A6F8PKK6"/>
<sequence>MSNQRRHFRYDVSVPLFFEKVDSQGVSLHAKRRELFKIDEESRLEYINEEVAQIFERVFSQNSETAMLFHVLNHRMDLLLWMLDHLMEAKDPRLAHDYKFRMREDAKHMPPKVKENSTIGNLIKGFYERIDQYLLELKTTVNESVDGKIFLFKNDLPLLFNDLDYVKNLKALSESGVVQAQVLCFLIEKLNLIETIYTRLKLAYQGISDPSVWPVEKINLSAGGFSLLTNQEYPGFSHLNIFLSLGHEVIVCHGKVVLNKPMKSGEFKYRVAVEFEFLSSEYAEFITLFVQRKELEEAMQKFPKGVALPKASD</sequence>
<gene>
    <name evidence="1" type="ORF">THMIRHAT_03540</name>
</gene>
<evidence type="ECO:0000313" key="2">
    <source>
        <dbReference type="Proteomes" id="UP000501466"/>
    </source>
</evidence>
<keyword evidence="2" id="KW-1185">Reference proteome</keyword>
<dbReference type="Proteomes" id="UP000501466">
    <property type="component" value="Chromosome"/>
</dbReference>
<dbReference type="RefSeq" id="WP_173290183.1">
    <property type="nucleotide sequence ID" value="NZ_AP021888.1"/>
</dbReference>
<accession>A0A6F8PKK6</accession>
<dbReference type="EMBL" id="AP021888">
    <property type="protein sequence ID" value="BBP42608.1"/>
    <property type="molecule type" value="Genomic_DNA"/>
</dbReference>